<keyword evidence="4" id="KW-1185">Reference proteome</keyword>
<dbReference type="InterPro" id="IPR023780">
    <property type="entry name" value="Chromo_domain"/>
</dbReference>
<proteinExistence type="predicted"/>
<dbReference type="PANTHER" id="PTHR46148">
    <property type="entry name" value="CHROMO DOMAIN-CONTAINING PROTEIN"/>
    <property type="match status" value="1"/>
</dbReference>
<feature type="domain" description="Chromo" evidence="2">
    <location>
        <begin position="228"/>
        <end position="265"/>
    </location>
</feature>
<dbReference type="PROSITE" id="PS50013">
    <property type="entry name" value="CHROMO_2"/>
    <property type="match status" value="1"/>
</dbReference>
<dbReference type="InterPro" id="IPR056924">
    <property type="entry name" value="SH3_Tf2-1"/>
</dbReference>
<dbReference type="SUPFAM" id="SSF54160">
    <property type="entry name" value="Chromo domain-like"/>
    <property type="match status" value="1"/>
</dbReference>
<reference evidence="3" key="1">
    <citation type="submission" date="2025-08" db="UniProtKB">
        <authorList>
            <consortium name="Ensembl"/>
        </authorList>
    </citation>
    <scope>IDENTIFICATION</scope>
</reference>
<evidence type="ECO:0000313" key="4">
    <source>
        <dbReference type="Proteomes" id="UP000694569"/>
    </source>
</evidence>
<evidence type="ECO:0000259" key="2">
    <source>
        <dbReference type="PROSITE" id="PS50013"/>
    </source>
</evidence>
<dbReference type="AlphaFoldDB" id="A0A8C5WKW7"/>
<organism evidence="3 4">
    <name type="scientific">Leptobrachium leishanense</name>
    <name type="common">Leishan spiny toad</name>
    <dbReference type="NCBI Taxonomy" id="445787"/>
    <lineage>
        <taxon>Eukaryota</taxon>
        <taxon>Metazoa</taxon>
        <taxon>Chordata</taxon>
        <taxon>Craniata</taxon>
        <taxon>Vertebrata</taxon>
        <taxon>Euteleostomi</taxon>
        <taxon>Amphibia</taxon>
        <taxon>Batrachia</taxon>
        <taxon>Anura</taxon>
        <taxon>Pelobatoidea</taxon>
        <taxon>Megophryidae</taxon>
        <taxon>Leptobrachium</taxon>
    </lineage>
</organism>
<dbReference type="InterPro" id="IPR000953">
    <property type="entry name" value="Chromo/chromo_shadow_dom"/>
</dbReference>
<accession>A0A8C5WKW7</accession>
<dbReference type="Pfam" id="PF00385">
    <property type="entry name" value="Chromo"/>
    <property type="match status" value="1"/>
</dbReference>
<name>A0A8C5WKW7_9ANUR</name>
<dbReference type="Pfam" id="PF24626">
    <property type="entry name" value="SH3_Tf2-1"/>
    <property type="match status" value="1"/>
</dbReference>
<dbReference type="PANTHER" id="PTHR46148:SF52">
    <property type="entry name" value="OS04G0603800 PROTEIN"/>
    <property type="match status" value="1"/>
</dbReference>
<dbReference type="GeneTree" id="ENSGT00970000196096"/>
<dbReference type="Proteomes" id="UP000694569">
    <property type="component" value="Unplaced"/>
</dbReference>
<protein>
    <recommendedName>
        <fullName evidence="2">Chromo domain-containing protein</fullName>
    </recommendedName>
</protein>
<dbReference type="Gene3D" id="2.40.50.40">
    <property type="match status" value="1"/>
</dbReference>
<dbReference type="InterPro" id="IPR016197">
    <property type="entry name" value="Chromo-like_dom_sf"/>
</dbReference>
<dbReference type="OrthoDB" id="5376140at2759"/>
<evidence type="ECO:0000256" key="1">
    <source>
        <dbReference type="ARBA" id="ARBA00004123"/>
    </source>
</evidence>
<dbReference type="Ensembl" id="ENSLLET00000047240.1">
    <property type="protein sequence ID" value="ENSLLEP00000045421.1"/>
    <property type="gene ID" value="ENSLLEG00000028831.1"/>
</dbReference>
<comment type="subcellular location">
    <subcellularLocation>
        <location evidence="1">Nucleus</location>
    </subcellularLocation>
</comment>
<sequence length="350" mass="40249">MVYLLKLSQIELHNLYPSFGGVFVKVWELSCLFPPPITHKLMGHLKEAIKGSNNISVVLYLSSKIHGPIIYHGLNMLETILTIKRPAILLSLQYMATSNLPALENHLHTLQQTWVKIKDISERNVENQKGKADRSRRMSPVYKVGDQVWLSTRHIRLQVPTMKLAPCFIGPYRVLHRINPVSYELALPQALRIHNVFHVSLLKPLLCNRFTRSNVPPPPVEVEGEEEYEIKAVLDSRLCKGSIQYMIDWKGYGPEDRSWLPARDVMLLGWSMLFIGLILRHRVVVREPPVERGVLLRTALWSSGARQHRPRWLGAECRGESGRSRETPGAEPGMITRTRRVYARMWFHIP</sequence>
<dbReference type="GO" id="GO:0005634">
    <property type="term" value="C:nucleus"/>
    <property type="evidence" value="ECO:0007669"/>
    <property type="project" value="UniProtKB-SubCell"/>
</dbReference>
<reference evidence="3" key="2">
    <citation type="submission" date="2025-09" db="UniProtKB">
        <authorList>
            <consortium name="Ensembl"/>
        </authorList>
    </citation>
    <scope>IDENTIFICATION</scope>
</reference>
<evidence type="ECO:0000313" key="3">
    <source>
        <dbReference type="Ensembl" id="ENSLLEP00000045421.1"/>
    </source>
</evidence>